<name>A0A8T2ICM0_9PIPI</name>
<proteinExistence type="predicted"/>
<dbReference type="AlphaFoldDB" id="A0A8T2ICM0"/>
<keyword evidence="3" id="KW-1185">Reference proteome</keyword>
<dbReference type="GO" id="GO:0005737">
    <property type="term" value="C:cytoplasm"/>
    <property type="evidence" value="ECO:0007669"/>
    <property type="project" value="TreeGrafter"/>
</dbReference>
<dbReference type="OrthoDB" id="10268011at2759"/>
<dbReference type="PROSITE" id="PS50141">
    <property type="entry name" value="A_DEAMIN_EDITASE"/>
    <property type="match status" value="1"/>
</dbReference>
<sequence length="88" mass="10126">MQQRGKKTVVVHRDSANTYCTREWQKLYVKLSKRISSPEEAPSVYCEAKLADPLYQSAKLQVFKAIQRAGLGTWVKKPPEQDQFLLTL</sequence>
<accession>A0A8T2ICM0</accession>
<evidence type="ECO:0000259" key="1">
    <source>
        <dbReference type="PROSITE" id="PS50141"/>
    </source>
</evidence>
<dbReference type="GO" id="GO:0005730">
    <property type="term" value="C:nucleolus"/>
    <property type="evidence" value="ECO:0007669"/>
    <property type="project" value="TreeGrafter"/>
</dbReference>
<dbReference type="EMBL" id="JAACNH010004565">
    <property type="protein sequence ID" value="KAG8429633.1"/>
    <property type="molecule type" value="Genomic_DNA"/>
</dbReference>
<evidence type="ECO:0000313" key="3">
    <source>
        <dbReference type="Proteomes" id="UP000812440"/>
    </source>
</evidence>
<comment type="caution">
    <text evidence="2">The sequence shown here is derived from an EMBL/GenBank/DDBJ whole genome shotgun (WGS) entry which is preliminary data.</text>
</comment>
<dbReference type="Proteomes" id="UP000812440">
    <property type="component" value="Unassembled WGS sequence"/>
</dbReference>
<feature type="domain" description="A to I editase" evidence="1">
    <location>
        <begin position="13"/>
        <end position="84"/>
    </location>
</feature>
<organism evidence="2 3">
    <name type="scientific">Hymenochirus boettgeri</name>
    <name type="common">Congo dwarf clawed frog</name>
    <dbReference type="NCBI Taxonomy" id="247094"/>
    <lineage>
        <taxon>Eukaryota</taxon>
        <taxon>Metazoa</taxon>
        <taxon>Chordata</taxon>
        <taxon>Craniata</taxon>
        <taxon>Vertebrata</taxon>
        <taxon>Euteleostomi</taxon>
        <taxon>Amphibia</taxon>
        <taxon>Batrachia</taxon>
        <taxon>Anura</taxon>
        <taxon>Pipoidea</taxon>
        <taxon>Pipidae</taxon>
        <taxon>Pipinae</taxon>
        <taxon>Hymenochirus</taxon>
    </lineage>
</organism>
<dbReference type="GO" id="GO:0003726">
    <property type="term" value="F:double-stranded RNA adenosine deaminase activity"/>
    <property type="evidence" value="ECO:0007669"/>
    <property type="project" value="TreeGrafter"/>
</dbReference>
<reference evidence="2" key="1">
    <citation type="thesis" date="2020" institute="ProQuest LLC" country="789 East Eisenhower Parkway, Ann Arbor, MI, USA">
        <title>Comparative Genomics and Chromosome Evolution.</title>
        <authorList>
            <person name="Mudd A.B."/>
        </authorList>
    </citation>
    <scope>NUCLEOTIDE SEQUENCE</scope>
    <source>
        <strain evidence="2">Female2</strain>
        <tissue evidence="2">Blood</tissue>
    </source>
</reference>
<protein>
    <recommendedName>
        <fullName evidence="1">A to I editase domain-containing protein</fullName>
    </recommendedName>
</protein>
<dbReference type="GO" id="GO:0006382">
    <property type="term" value="P:adenosine to inosine editing"/>
    <property type="evidence" value="ECO:0007669"/>
    <property type="project" value="TreeGrafter"/>
</dbReference>
<dbReference type="PANTHER" id="PTHR10910">
    <property type="entry name" value="EUKARYOTE SPECIFIC DSRNA BINDING PROTEIN"/>
    <property type="match status" value="1"/>
</dbReference>
<gene>
    <name evidence="2" type="ORF">GDO86_019657</name>
</gene>
<dbReference type="GO" id="GO:0008251">
    <property type="term" value="F:tRNA-specific adenosine deaminase activity"/>
    <property type="evidence" value="ECO:0007669"/>
    <property type="project" value="TreeGrafter"/>
</dbReference>
<evidence type="ECO:0000313" key="2">
    <source>
        <dbReference type="EMBL" id="KAG8429633.1"/>
    </source>
</evidence>
<dbReference type="InterPro" id="IPR002466">
    <property type="entry name" value="A_deamin"/>
</dbReference>
<dbReference type="GO" id="GO:0003725">
    <property type="term" value="F:double-stranded RNA binding"/>
    <property type="evidence" value="ECO:0007669"/>
    <property type="project" value="TreeGrafter"/>
</dbReference>
<dbReference type="PANTHER" id="PTHR10910:SF17">
    <property type="entry name" value="DOUBLE-STRANDED RNA-SPECIFIC EDITASE B2"/>
    <property type="match status" value="1"/>
</dbReference>
<dbReference type="GO" id="GO:0006396">
    <property type="term" value="P:RNA processing"/>
    <property type="evidence" value="ECO:0007669"/>
    <property type="project" value="InterPro"/>
</dbReference>